<dbReference type="PROSITE" id="PS50977">
    <property type="entry name" value="HTH_TETR_2"/>
    <property type="match status" value="1"/>
</dbReference>
<evidence type="ECO:0000256" key="2">
    <source>
        <dbReference type="ARBA" id="ARBA00023125"/>
    </source>
</evidence>
<dbReference type="InterPro" id="IPR009057">
    <property type="entry name" value="Homeodomain-like_sf"/>
</dbReference>
<evidence type="ECO:0000256" key="4">
    <source>
        <dbReference type="PROSITE-ProRule" id="PRU00335"/>
    </source>
</evidence>
<organism evidence="6 7">
    <name type="scientific">Chitinophaga eiseniae</name>
    <dbReference type="NCBI Taxonomy" id="634771"/>
    <lineage>
        <taxon>Bacteria</taxon>
        <taxon>Pseudomonadati</taxon>
        <taxon>Bacteroidota</taxon>
        <taxon>Chitinophagia</taxon>
        <taxon>Chitinophagales</taxon>
        <taxon>Chitinophagaceae</taxon>
        <taxon>Chitinophaga</taxon>
    </lineage>
</organism>
<dbReference type="EMBL" id="FUWZ01000005">
    <property type="protein sequence ID" value="SKA40775.1"/>
    <property type="molecule type" value="Genomic_DNA"/>
</dbReference>
<dbReference type="PANTHER" id="PTHR47506">
    <property type="entry name" value="TRANSCRIPTIONAL REGULATORY PROTEIN"/>
    <property type="match status" value="1"/>
</dbReference>
<dbReference type="Gene3D" id="1.10.357.10">
    <property type="entry name" value="Tetracycline Repressor, domain 2"/>
    <property type="match status" value="1"/>
</dbReference>
<dbReference type="PANTHER" id="PTHR47506:SF3">
    <property type="entry name" value="HTH-TYPE TRANSCRIPTIONAL REGULATOR LMRA"/>
    <property type="match status" value="1"/>
</dbReference>
<dbReference type="GO" id="GO:0003677">
    <property type="term" value="F:DNA binding"/>
    <property type="evidence" value="ECO:0007669"/>
    <property type="project" value="UniProtKB-UniRule"/>
</dbReference>
<dbReference type="Proteomes" id="UP000190367">
    <property type="component" value="Unassembled WGS sequence"/>
</dbReference>
<keyword evidence="3" id="KW-0804">Transcription</keyword>
<feature type="DNA-binding region" description="H-T-H motif" evidence="4">
    <location>
        <begin position="28"/>
        <end position="47"/>
    </location>
</feature>
<dbReference type="SUPFAM" id="SSF46689">
    <property type="entry name" value="Homeodomain-like"/>
    <property type="match status" value="1"/>
</dbReference>
<evidence type="ECO:0000259" key="5">
    <source>
        <dbReference type="PROSITE" id="PS50977"/>
    </source>
</evidence>
<keyword evidence="2 4" id="KW-0238">DNA-binding</keyword>
<keyword evidence="1" id="KW-0805">Transcription regulation</keyword>
<proteinExistence type="predicted"/>
<dbReference type="SUPFAM" id="SSF48498">
    <property type="entry name" value="Tetracyclin repressor-like, C-terminal domain"/>
    <property type="match status" value="1"/>
</dbReference>
<name>A0A1T4TJZ4_9BACT</name>
<dbReference type="Pfam" id="PF16925">
    <property type="entry name" value="TetR_C_13"/>
    <property type="match status" value="1"/>
</dbReference>
<gene>
    <name evidence="6" type="ORF">SAMN04488128_105268</name>
</gene>
<keyword evidence="7" id="KW-1185">Reference proteome</keyword>
<dbReference type="STRING" id="634771.SAMN04488128_105268"/>
<dbReference type="RefSeq" id="WP_078672075.1">
    <property type="nucleotide sequence ID" value="NZ_FUWZ01000005.1"/>
</dbReference>
<reference evidence="7" key="1">
    <citation type="submission" date="2017-02" db="EMBL/GenBank/DDBJ databases">
        <authorList>
            <person name="Varghese N."/>
            <person name="Submissions S."/>
        </authorList>
    </citation>
    <scope>NUCLEOTIDE SEQUENCE [LARGE SCALE GENOMIC DNA]</scope>
    <source>
        <strain evidence="7">DSM 22224</strain>
    </source>
</reference>
<dbReference type="InterPro" id="IPR036271">
    <property type="entry name" value="Tet_transcr_reg_TetR-rel_C_sf"/>
</dbReference>
<dbReference type="PRINTS" id="PR00455">
    <property type="entry name" value="HTHTETR"/>
</dbReference>
<evidence type="ECO:0000313" key="7">
    <source>
        <dbReference type="Proteomes" id="UP000190367"/>
    </source>
</evidence>
<evidence type="ECO:0000313" key="6">
    <source>
        <dbReference type="EMBL" id="SKA40775.1"/>
    </source>
</evidence>
<evidence type="ECO:0000256" key="3">
    <source>
        <dbReference type="ARBA" id="ARBA00023163"/>
    </source>
</evidence>
<dbReference type="OrthoDB" id="9798857at2"/>
<dbReference type="AlphaFoldDB" id="A0A1T4TJZ4"/>
<accession>A0A1T4TJZ4</accession>
<feature type="domain" description="HTH tetR-type" evidence="5">
    <location>
        <begin position="5"/>
        <end position="65"/>
    </location>
</feature>
<evidence type="ECO:0000256" key="1">
    <source>
        <dbReference type="ARBA" id="ARBA00023015"/>
    </source>
</evidence>
<dbReference type="Pfam" id="PF00440">
    <property type="entry name" value="TetR_N"/>
    <property type="match status" value="1"/>
</dbReference>
<protein>
    <submittedName>
        <fullName evidence="6">DNA-binding transcriptional regulator, AcrR family</fullName>
    </submittedName>
</protein>
<dbReference type="InterPro" id="IPR001647">
    <property type="entry name" value="HTH_TetR"/>
</dbReference>
<dbReference type="InterPro" id="IPR011075">
    <property type="entry name" value="TetR_C"/>
</dbReference>
<sequence length="196" mass="22257">MSKAARTRQFIIETAAPIFNQKGVAGTAISDIMEATRLAKGGLYGNFSSKEEIVAEVFDYIAEQEKQRLKAVTGPEPTAIGKFEALFSYYARYPLNRDIAGGCPMLNFGIEADDTNPVLKKKVQELVQYFQQRIRLLVQLGKDNGEFKKDWDEDRFAILMFTMLEGAIFVTGLMNSNRQMLVVLDFLRKEIKRHCK</sequence>